<comment type="pathway">
    <text evidence="1">Cofactor biosynthesis; thiamine diphosphate biosynthesis.</text>
</comment>
<evidence type="ECO:0000256" key="1">
    <source>
        <dbReference type="PIRNR" id="PIRNR003170"/>
    </source>
</evidence>
<dbReference type="GeneID" id="83039352"/>
<dbReference type="Proteomes" id="UP000242792">
    <property type="component" value="Chromosome"/>
</dbReference>
<dbReference type="AlphaFoldDB" id="A0A1V0BEC7"/>
<gene>
    <name evidence="4" type="ORF">B5M06_08470</name>
</gene>
<dbReference type="PANTHER" id="PTHR43198">
    <property type="entry name" value="BIFUNCTIONAL TH2 PROTEIN"/>
    <property type="match status" value="1"/>
</dbReference>
<evidence type="ECO:0000313" key="4">
    <source>
        <dbReference type="EMBL" id="AQZ98286.1"/>
    </source>
</evidence>
<dbReference type="NCBIfam" id="TIGR04306">
    <property type="entry name" value="salvage_TenA"/>
    <property type="match status" value="1"/>
</dbReference>
<dbReference type="PANTHER" id="PTHR43198:SF2">
    <property type="entry name" value="SI:CH1073-67J19.1-RELATED"/>
    <property type="match status" value="1"/>
</dbReference>
<dbReference type="GO" id="GO:0050334">
    <property type="term" value="F:thiaminase activity"/>
    <property type="evidence" value="ECO:0007669"/>
    <property type="project" value="UniProtKB-UniRule"/>
</dbReference>
<dbReference type="InterPro" id="IPR050967">
    <property type="entry name" value="Thiamine_Salvage_TenA"/>
</dbReference>
<comment type="catalytic activity">
    <reaction evidence="1">
        <text>4-amino-5-aminomethyl-2-methylpyrimidine + H2O = 4-amino-5-hydroxymethyl-2-methylpyrimidine + NH4(+)</text>
        <dbReference type="Rhea" id="RHEA:31799"/>
        <dbReference type="ChEBI" id="CHEBI:15377"/>
        <dbReference type="ChEBI" id="CHEBI:16892"/>
        <dbReference type="ChEBI" id="CHEBI:28938"/>
        <dbReference type="ChEBI" id="CHEBI:63416"/>
        <dbReference type="EC" id="3.5.99.2"/>
    </reaction>
</comment>
<evidence type="ECO:0000259" key="3">
    <source>
        <dbReference type="Pfam" id="PF03070"/>
    </source>
</evidence>
<dbReference type="CDD" id="cd19365">
    <property type="entry name" value="TenA_C-like"/>
    <property type="match status" value="1"/>
</dbReference>
<keyword evidence="1" id="KW-0378">Hydrolase</keyword>
<comment type="similarity">
    <text evidence="1">Belongs to the TenA family.</text>
</comment>
<evidence type="ECO:0000313" key="5">
    <source>
        <dbReference type="Proteomes" id="UP000242792"/>
    </source>
</evidence>
<dbReference type="InterPro" id="IPR027574">
    <property type="entry name" value="Thiaminase_II"/>
</dbReference>
<proteinExistence type="inferred from homology"/>
<reference evidence="4 5" key="1">
    <citation type="submission" date="2017-03" db="EMBL/GenBank/DDBJ databases">
        <title>Rapid Whole Genome Sequencing of Comamonas kerstersii Causing Continuous ambulatory Peritoneal Dialysis-Associated Peritonitis.</title>
        <authorList>
            <person name="Zheng B."/>
        </authorList>
    </citation>
    <scope>NUCLEOTIDE SEQUENCE [LARGE SCALE GENOMIC DNA]</scope>
    <source>
        <strain evidence="4 5">8943</strain>
    </source>
</reference>
<feature type="domain" description="Thiaminase-2/PQQC" evidence="3">
    <location>
        <begin position="27"/>
        <end position="219"/>
    </location>
</feature>
<dbReference type="Pfam" id="PF03070">
    <property type="entry name" value="TENA_THI-4"/>
    <property type="match status" value="1"/>
</dbReference>
<evidence type="ECO:0000256" key="2">
    <source>
        <dbReference type="PIRSR" id="PIRSR003170-1"/>
    </source>
</evidence>
<dbReference type="GO" id="GO:0009228">
    <property type="term" value="P:thiamine biosynthetic process"/>
    <property type="evidence" value="ECO:0007669"/>
    <property type="project" value="UniProtKB-KW"/>
</dbReference>
<dbReference type="EC" id="3.5.99.2" evidence="1"/>
<keyword evidence="1" id="KW-0784">Thiamine biosynthesis</keyword>
<name>A0A1V0BEC7_9BURK</name>
<sequence length="225" mass="25376">MQHHTGSFCDQAWERNLLLFQATLDLPFNRELAAGTLPRDVFRHYMIQDAHYLVAFGRALAAAAAKADDADGVVQFAAAAQEAVVAERELHHSFMREYAITPEEFASTPLSPTCHHYCHFLQSVAWSRSYPVALAALLPCFWIYAEVGVDLQKRTAAANPYQSWIDTYGGEDFHAHVRAVRNTIDAVAAQADTRTLAEMHAAYTDAARLEWMFWDSAYRMQTWSC</sequence>
<dbReference type="InterPro" id="IPR016084">
    <property type="entry name" value="Haem_Oase-like_multi-hlx"/>
</dbReference>
<accession>A0A1V0BEC7</accession>
<feature type="active site" description="Proton donor" evidence="2">
    <location>
        <position position="210"/>
    </location>
</feature>
<comment type="catalytic activity">
    <reaction evidence="1">
        <text>thiamine + H2O = 5-(2-hydroxyethyl)-4-methylthiazole + 4-amino-5-hydroxymethyl-2-methylpyrimidine + H(+)</text>
        <dbReference type="Rhea" id="RHEA:17509"/>
        <dbReference type="ChEBI" id="CHEBI:15377"/>
        <dbReference type="ChEBI" id="CHEBI:15378"/>
        <dbReference type="ChEBI" id="CHEBI:16892"/>
        <dbReference type="ChEBI" id="CHEBI:17957"/>
        <dbReference type="ChEBI" id="CHEBI:18385"/>
        <dbReference type="EC" id="3.5.99.2"/>
    </reaction>
</comment>
<dbReference type="KEGG" id="cke:B5M06_08470"/>
<dbReference type="SUPFAM" id="SSF48613">
    <property type="entry name" value="Heme oxygenase-like"/>
    <property type="match status" value="1"/>
</dbReference>
<dbReference type="InterPro" id="IPR026285">
    <property type="entry name" value="TenA_E"/>
</dbReference>
<dbReference type="PIRSF" id="PIRSF003170">
    <property type="entry name" value="Pet18p"/>
    <property type="match status" value="1"/>
</dbReference>
<dbReference type="GO" id="GO:0009229">
    <property type="term" value="P:thiamine diphosphate biosynthetic process"/>
    <property type="evidence" value="ECO:0007669"/>
    <property type="project" value="UniProtKB-UniPathway"/>
</dbReference>
<comment type="function">
    <text evidence="1">Catalyzes an amino-pyrimidine hydrolysis reaction at the C5' of the pyrimidine moiety of thiamine compounds, a reaction that is part of a thiamine salvage pathway. Thus, catalyzes the conversion of 4-amino-5-aminomethyl-2-methylpyrimidine to 4-amino-5-hydroxymethyl-2-methylpyrimidine (HMP).</text>
</comment>
<dbReference type="InterPro" id="IPR004305">
    <property type="entry name" value="Thiaminase-2/PQQC"/>
</dbReference>
<organism evidence="4 5">
    <name type="scientific">Comamonas kerstersii</name>
    <dbReference type="NCBI Taxonomy" id="225992"/>
    <lineage>
        <taxon>Bacteria</taxon>
        <taxon>Pseudomonadati</taxon>
        <taxon>Pseudomonadota</taxon>
        <taxon>Betaproteobacteria</taxon>
        <taxon>Burkholderiales</taxon>
        <taxon>Comamonadaceae</taxon>
        <taxon>Comamonas</taxon>
    </lineage>
</organism>
<dbReference type="OrthoDB" id="34166at2"/>
<dbReference type="Gene3D" id="1.20.910.10">
    <property type="entry name" value="Heme oxygenase-like"/>
    <property type="match status" value="1"/>
</dbReference>
<dbReference type="EMBL" id="CP020121">
    <property type="protein sequence ID" value="AQZ98286.1"/>
    <property type="molecule type" value="Genomic_DNA"/>
</dbReference>
<dbReference type="GO" id="GO:0005829">
    <property type="term" value="C:cytosol"/>
    <property type="evidence" value="ECO:0007669"/>
    <property type="project" value="TreeGrafter"/>
</dbReference>
<dbReference type="RefSeq" id="WP_054065482.1">
    <property type="nucleotide sequence ID" value="NZ_CP020121.1"/>
</dbReference>
<protein>
    <recommendedName>
        <fullName evidence="1">Aminopyrimidine aminohydrolase</fullName>
        <ecNumber evidence="1">3.5.99.2</ecNumber>
    </recommendedName>
</protein>
<dbReference type="UniPathway" id="UPA00060"/>